<name>A0A182QIT7_9DIPT</name>
<keyword evidence="1" id="KW-0812">Transmembrane</keyword>
<protein>
    <submittedName>
        <fullName evidence="2">Uncharacterized protein</fullName>
    </submittedName>
</protein>
<organism evidence="2 3">
    <name type="scientific">Anopheles farauti</name>
    <dbReference type="NCBI Taxonomy" id="69004"/>
    <lineage>
        <taxon>Eukaryota</taxon>
        <taxon>Metazoa</taxon>
        <taxon>Ecdysozoa</taxon>
        <taxon>Arthropoda</taxon>
        <taxon>Hexapoda</taxon>
        <taxon>Insecta</taxon>
        <taxon>Pterygota</taxon>
        <taxon>Neoptera</taxon>
        <taxon>Endopterygota</taxon>
        <taxon>Diptera</taxon>
        <taxon>Nematocera</taxon>
        <taxon>Culicoidea</taxon>
        <taxon>Culicidae</taxon>
        <taxon>Anophelinae</taxon>
        <taxon>Anopheles</taxon>
    </lineage>
</organism>
<dbReference type="AlphaFoldDB" id="A0A182QIT7"/>
<proteinExistence type="predicted"/>
<evidence type="ECO:0000313" key="2">
    <source>
        <dbReference type="EnsemblMetazoa" id="AFAF011058-PA"/>
    </source>
</evidence>
<dbReference type="Proteomes" id="UP000075886">
    <property type="component" value="Unassembled WGS sequence"/>
</dbReference>
<evidence type="ECO:0000256" key="1">
    <source>
        <dbReference type="SAM" id="Phobius"/>
    </source>
</evidence>
<keyword evidence="1" id="KW-1133">Transmembrane helix</keyword>
<reference evidence="2" key="2">
    <citation type="submission" date="2020-05" db="UniProtKB">
        <authorList>
            <consortium name="EnsemblMetazoa"/>
        </authorList>
    </citation>
    <scope>IDENTIFICATION</scope>
    <source>
        <strain evidence="2">FAR1</strain>
    </source>
</reference>
<sequence length="118" mass="12182">MPRLSYLVVLVAVVVVVDVVTVAGTLGVTVTAAVEEVTTAAVVVVMMLPAPLAPLPTTGLLASTSARGTLWGAMFSADGLPGTGHANGFSFVELIPLPPPDDEWRLRTKQIASDCVRA</sequence>
<feature type="transmembrane region" description="Helical" evidence="1">
    <location>
        <begin position="40"/>
        <end position="62"/>
    </location>
</feature>
<dbReference type="EnsemblMetazoa" id="AFAF011058-RA">
    <property type="protein sequence ID" value="AFAF011058-PA"/>
    <property type="gene ID" value="AFAF011058"/>
</dbReference>
<dbReference type="VEuPathDB" id="VectorBase:AFAF011058"/>
<reference evidence="3" key="1">
    <citation type="submission" date="2014-01" db="EMBL/GenBank/DDBJ databases">
        <title>The Genome Sequence of Anopheles farauti FAR1 (V2).</title>
        <authorList>
            <consortium name="The Broad Institute Genomics Platform"/>
            <person name="Neafsey D.E."/>
            <person name="Besansky N."/>
            <person name="Howell P."/>
            <person name="Walton C."/>
            <person name="Young S.K."/>
            <person name="Zeng Q."/>
            <person name="Gargeya S."/>
            <person name="Fitzgerald M."/>
            <person name="Haas B."/>
            <person name="Abouelleil A."/>
            <person name="Allen A.W."/>
            <person name="Alvarado L."/>
            <person name="Arachchi H.M."/>
            <person name="Berlin A.M."/>
            <person name="Chapman S.B."/>
            <person name="Gainer-Dewar J."/>
            <person name="Goldberg J."/>
            <person name="Griggs A."/>
            <person name="Gujja S."/>
            <person name="Hansen M."/>
            <person name="Howarth C."/>
            <person name="Imamovic A."/>
            <person name="Ireland A."/>
            <person name="Larimer J."/>
            <person name="McCowan C."/>
            <person name="Murphy C."/>
            <person name="Pearson M."/>
            <person name="Poon T.W."/>
            <person name="Priest M."/>
            <person name="Roberts A."/>
            <person name="Saif S."/>
            <person name="Shea T."/>
            <person name="Sisk P."/>
            <person name="Sykes S."/>
            <person name="Wortman J."/>
            <person name="Nusbaum C."/>
            <person name="Birren B."/>
        </authorList>
    </citation>
    <scope>NUCLEOTIDE SEQUENCE [LARGE SCALE GENOMIC DNA]</scope>
    <source>
        <strain evidence="3">FAR1</strain>
    </source>
</reference>
<evidence type="ECO:0000313" key="3">
    <source>
        <dbReference type="Proteomes" id="UP000075886"/>
    </source>
</evidence>
<dbReference type="EMBL" id="AXCN02002441">
    <property type="status" value="NOT_ANNOTATED_CDS"/>
    <property type="molecule type" value="Genomic_DNA"/>
</dbReference>
<accession>A0A182QIT7</accession>
<feature type="transmembrane region" description="Helical" evidence="1">
    <location>
        <begin position="7"/>
        <end position="34"/>
    </location>
</feature>
<keyword evidence="1" id="KW-0472">Membrane</keyword>
<keyword evidence="3" id="KW-1185">Reference proteome</keyword>